<name>A0A645CQM5_9ZZZZ</name>
<gene>
    <name evidence="1" type="ORF">SDC9_126038</name>
</gene>
<reference evidence="1" key="1">
    <citation type="submission" date="2019-08" db="EMBL/GenBank/DDBJ databases">
        <authorList>
            <person name="Kucharzyk K."/>
            <person name="Murdoch R.W."/>
            <person name="Higgins S."/>
            <person name="Loffler F."/>
        </authorList>
    </citation>
    <scope>NUCLEOTIDE SEQUENCE</scope>
</reference>
<proteinExistence type="predicted"/>
<dbReference type="EMBL" id="VSSQ01029058">
    <property type="protein sequence ID" value="MPM79022.1"/>
    <property type="molecule type" value="Genomic_DNA"/>
</dbReference>
<evidence type="ECO:0000313" key="1">
    <source>
        <dbReference type="EMBL" id="MPM79022.1"/>
    </source>
</evidence>
<accession>A0A645CQM5</accession>
<comment type="caution">
    <text evidence="1">The sequence shown here is derived from an EMBL/GenBank/DDBJ whole genome shotgun (WGS) entry which is preliminary data.</text>
</comment>
<dbReference type="AlphaFoldDB" id="A0A645CQM5"/>
<organism evidence="1">
    <name type="scientific">bioreactor metagenome</name>
    <dbReference type="NCBI Taxonomy" id="1076179"/>
    <lineage>
        <taxon>unclassified sequences</taxon>
        <taxon>metagenomes</taxon>
        <taxon>ecological metagenomes</taxon>
    </lineage>
</organism>
<sequence length="123" mass="13367">MMSLRELVCKWSIAWREIFEAVALPALLSWATTDTSFKRNELCCILKVITVSLPGAIEKVVSIVSIPRKSILTLILPGESLPKVNSPLVLVVETDPWGSICTVANSTGTDSFPSSTTFPFNVA</sequence>
<protein>
    <submittedName>
        <fullName evidence="1">Uncharacterized protein</fullName>
    </submittedName>
</protein>